<accession>A0A0F9DIM0</accession>
<keyword evidence="4" id="KW-0547">Nucleotide-binding</keyword>
<dbReference type="Gene3D" id="1.20.58.310">
    <property type="entry name" value="Polyphosphate kinase N-terminal domain"/>
    <property type="match status" value="1"/>
</dbReference>
<evidence type="ECO:0000259" key="9">
    <source>
        <dbReference type="Pfam" id="PF17941"/>
    </source>
</evidence>
<gene>
    <name evidence="10" type="ORF">LCGC14_2484180</name>
</gene>
<dbReference type="PANTHER" id="PTHR30218">
    <property type="entry name" value="POLYPHOSPHATE KINASE"/>
    <property type="match status" value="1"/>
</dbReference>
<organism evidence="10">
    <name type="scientific">marine sediment metagenome</name>
    <dbReference type="NCBI Taxonomy" id="412755"/>
    <lineage>
        <taxon>unclassified sequences</taxon>
        <taxon>metagenomes</taxon>
        <taxon>ecological metagenomes</taxon>
    </lineage>
</organism>
<keyword evidence="2" id="KW-0597">Phosphoprotein</keyword>
<evidence type="ECO:0000256" key="4">
    <source>
        <dbReference type="ARBA" id="ARBA00022741"/>
    </source>
</evidence>
<evidence type="ECO:0000256" key="1">
    <source>
        <dbReference type="ARBA" id="ARBA00012960"/>
    </source>
</evidence>
<proteinExistence type="predicted"/>
<dbReference type="SUPFAM" id="SSF143724">
    <property type="entry name" value="PHP14-like"/>
    <property type="match status" value="1"/>
</dbReference>
<dbReference type="GO" id="GO:0008976">
    <property type="term" value="F:polyphosphate kinase activity"/>
    <property type="evidence" value="ECO:0007669"/>
    <property type="project" value="UniProtKB-EC"/>
</dbReference>
<dbReference type="EMBL" id="LAZR01039206">
    <property type="protein sequence ID" value="KKL17576.1"/>
    <property type="molecule type" value="Genomic_DNA"/>
</dbReference>
<dbReference type="InterPro" id="IPR041108">
    <property type="entry name" value="PP_kinase_C_1"/>
</dbReference>
<dbReference type="InterPro" id="IPR036832">
    <property type="entry name" value="PPK_N_dom_sf"/>
</dbReference>
<evidence type="ECO:0000256" key="2">
    <source>
        <dbReference type="ARBA" id="ARBA00022553"/>
    </source>
</evidence>
<keyword evidence="5" id="KW-0418">Kinase</keyword>
<dbReference type="InterPro" id="IPR036830">
    <property type="entry name" value="PP_kinase_middle_dom_sf"/>
</dbReference>
<evidence type="ECO:0000256" key="5">
    <source>
        <dbReference type="ARBA" id="ARBA00022777"/>
    </source>
</evidence>
<keyword evidence="3" id="KW-0808">Transferase</keyword>
<comment type="caution">
    <text evidence="10">The sequence shown here is derived from an EMBL/GenBank/DDBJ whole genome shotgun (WGS) entry which is preliminary data.</text>
</comment>
<feature type="domain" description="Polyphosphate kinase C-terminal" evidence="9">
    <location>
        <begin position="334"/>
        <end position="456"/>
    </location>
</feature>
<feature type="domain" description="Polyphosphate kinase N-terminal" evidence="8">
    <location>
        <begin position="11"/>
        <end position="115"/>
    </location>
</feature>
<sequence>MSSYNEQHSFKHRDISWLSFNGRVLQEAADIRNPLYERIRFLAIFSSNLDEFFRVRVSKLRQIKNVDSSLQKKLNIEPTKILRTINARVEEQQQLFGRLFQDDILPALAQNGVLLLGYESFNTDQRQFAKAFFEKDVRKRIEIVPYSSSEVPFLTNNSLYFYVCFDDGTCSFVSIPSDSLDRFITLPSEDSAEASQLNVHSITFLDDIVAQELPGLFPEQRIRNFYEIKLSRDAELYWDDNYDGGIVELIEASLSQRNVGQPTRLLHDFRMPKADRDTLGQLLDLAEIDLFPGGKYHNYSDFMDFPDPTENASLHFKPLPPIAHSVLASSTDRFAAIREKDQLLHYPYHSFDHVLKFLDDAASDPLVKTIKIALYRIASDSQLSESLLNALKNGKEIIVFVEPKARFDEANNLGWGKKFKDEGAKVFFSDIKIKVHSKILMVERLENDTLCRYAYI</sequence>
<dbReference type="EC" id="2.7.4.1" evidence="1"/>
<dbReference type="GO" id="GO:0005524">
    <property type="term" value="F:ATP binding"/>
    <property type="evidence" value="ECO:0007669"/>
    <property type="project" value="UniProtKB-KW"/>
</dbReference>
<dbReference type="Pfam" id="PF02503">
    <property type="entry name" value="PP_kinase"/>
    <property type="match status" value="1"/>
</dbReference>
<dbReference type="PANTHER" id="PTHR30218:SF0">
    <property type="entry name" value="POLYPHOSPHATE KINASE"/>
    <property type="match status" value="1"/>
</dbReference>
<dbReference type="InterPro" id="IPR003414">
    <property type="entry name" value="PP_kinase"/>
</dbReference>
<evidence type="ECO:0000256" key="6">
    <source>
        <dbReference type="ARBA" id="ARBA00022840"/>
    </source>
</evidence>
<dbReference type="SUPFAM" id="SSF140356">
    <property type="entry name" value="PPK N-terminal domain-like"/>
    <property type="match status" value="1"/>
</dbReference>
<dbReference type="Gene3D" id="3.30.870.10">
    <property type="entry name" value="Endonuclease Chain A"/>
    <property type="match status" value="1"/>
</dbReference>
<dbReference type="GO" id="GO:0006799">
    <property type="term" value="P:polyphosphate biosynthetic process"/>
    <property type="evidence" value="ECO:0007669"/>
    <property type="project" value="InterPro"/>
</dbReference>
<dbReference type="AlphaFoldDB" id="A0A0F9DIM0"/>
<dbReference type="SUPFAM" id="SSF56024">
    <property type="entry name" value="Phospholipase D/nuclease"/>
    <property type="match status" value="1"/>
</dbReference>
<keyword evidence="6" id="KW-0067">ATP-binding</keyword>
<dbReference type="Pfam" id="PF17941">
    <property type="entry name" value="PP_kinase_C_1"/>
    <property type="match status" value="1"/>
</dbReference>
<dbReference type="Gene3D" id="3.30.1840.10">
    <property type="entry name" value="Polyphosphate kinase middle domain"/>
    <property type="match status" value="1"/>
</dbReference>
<dbReference type="InterPro" id="IPR024953">
    <property type="entry name" value="PP_kinase_middle"/>
</dbReference>
<reference evidence="10" key="1">
    <citation type="journal article" date="2015" name="Nature">
        <title>Complex archaea that bridge the gap between prokaryotes and eukaryotes.</title>
        <authorList>
            <person name="Spang A."/>
            <person name="Saw J.H."/>
            <person name="Jorgensen S.L."/>
            <person name="Zaremba-Niedzwiedzka K."/>
            <person name="Martijn J."/>
            <person name="Lind A.E."/>
            <person name="van Eijk R."/>
            <person name="Schleper C."/>
            <person name="Guy L."/>
            <person name="Ettema T.J."/>
        </authorList>
    </citation>
    <scope>NUCLEOTIDE SEQUENCE</scope>
</reference>
<feature type="domain" description="Polyphosphate kinase middle" evidence="7">
    <location>
        <begin position="125"/>
        <end position="305"/>
    </location>
</feature>
<protein>
    <recommendedName>
        <fullName evidence="1">ATP-polyphosphate phosphotransferase</fullName>
        <ecNumber evidence="1">2.7.4.1</ecNumber>
    </recommendedName>
</protein>
<name>A0A0F9DIM0_9ZZZZ</name>
<dbReference type="InterPro" id="IPR025198">
    <property type="entry name" value="PPK_N_dom"/>
</dbReference>
<feature type="non-terminal residue" evidence="10">
    <location>
        <position position="456"/>
    </location>
</feature>
<evidence type="ECO:0000313" key="10">
    <source>
        <dbReference type="EMBL" id="KKL17576.1"/>
    </source>
</evidence>
<dbReference type="GO" id="GO:0009358">
    <property type="term" value="C:polyphosphate kinase complex"/>
    <property type="evidence" value="ECO:0007669"/>
    <property type="project" value="InterPro"/>
</dbReference>
<dbReference type="Pfam" id="PF13089">
    <property type="entry name" value="PP_kinase_N"/>
    <property type="match status" value="1"/>
</dbReference>
<evidence type="ECO:0000256" key="3">
    <source>
        <dbReference type="ARBA" id="ARBA00022679"/>
    </source>
</evidence>
<evidence type="ECO:0000259" key="8">
    <source>
        <dbReference type="Pfam" id="PF13089"/>
    </source>
</evidence>
<evidence type="ECO:0000259" key="7">
    <source>
        <dbReference type="Pfam" id="PF02503"/>
    </source>
</evidence>